<gene>
    <name evidence="2" type="ORF">M125_2161</name>
</gene>
<feature type="domain" description="DUF4116" evidence="1">
    <location>
        <begin position="213"/>
        <end position="257"/>
    </location>
</feature>
<comment type="caution">
    <text evidence="2">The sequence shown here is derived from an EMBL/GenBank/DDBJ whole genome shotgun (WGS) entry which is preliminary data.</text>
</comment>
<sequence length="653" mass="74590">MTEQERIDIAYLDTGVYENPWRENLFETLPEDRKTAEVCRFAIKKSAFNIEFVPEAMKTPELCLAAAGHRGETLKFVPDRLKTPKMCRAAVDSNSYALYYVPEGLKTPELCMAAVKRNGLVLEAVPGELRTPQICRAALKAVDSADYKILPYIPYPDICLEGLKKFGMSFVDKFEIFASIAPEVMTGELALHGVGMDASCLSLVPVELRTEAVCLRAVSGDGILLHEVPEELRTERVCEAAVSSNYLALEYVPKHLKTDRLCGMALERDPLAIRFFNPEQLTPEVCNRALARTDDLRVLRYIPFEEIHLKVLGFYCTNYDKTFDFLENMNPWFLTPRVAREIFALEPELFYNLPDHAKNEEMCRRAVGHDGSYLQYVPEKWKTPELCMEAIRRSPYAIAHLPESMKSPDLYMSLVRENPQNLKGVPREARTPEMSREAFERTYGKDKTDFSVISALSDPALVLQVFREQDDPQKIHRLMSILHLNRRLVTEEVALEAVRKDAGVLYDIPRTAITPLVADTAVRGDPRMIQWVPRELRTADLCLYAEAAHPELRVYVPDEIAKGRNIYSFHRQVDAKLRQPLEYEQYKTLYSGGAVRVNNVWTSVVGEIDCCEVRYDRKAEKLKLRIVEPQRKKNIMSTRISPKSAKKGKRKIS</sequence>
<reference evidence="2 3" key="1">
    <citation type="submission" date="2014-02" db="EMBL/GenBank/DDBJ databases">
        <authorList>
            <person name="Sears C."/>
            <person name="Carroll K."/>
            <person name="Sack B.R."/>
            <person name="Qadri F."/>
            <person name="Myers L.L."/>
            <person name="Chung G.-T."/>
            <person name="Escheverria P."/>
            <person name="Fraser C.M."/>
            <person name="Sadzewicz L."/>
            <person name="Shefchek K.A."/>
            <person name="Tallon L."/>
            <person name="Das S.P."/>
            <person name="Daugherty S."/>
            <person name="Mongodin E.F."/>
        </authorList>
    </citation>
    <scope>NUCLEOTIDE SEQUENCE [LARGE SCALE GENOMIC DNA]</scope>
    <source>
        <strain evidence="3">3998T(B)3</strain>
    </source>
</reference>
<dbReference type="AlphaFoldDB" id="A0A015U8D5"/>
<evidence type="ECO:0000313" key="2">
    <source>
        <dbReference type="EMBL" id="EXY91122.1"/>
    </source>
</evidence>
<protein>
    <recommendedName>
        <fullName evidence="1">DUF4116 domain-containing protein</fullName>
    </recommendedName>
</protein>
<proteinExistence type="predicted"/>
<evidence type="ECO:0000259" key="1">
    <source>
        <dbReference type="Pfam" id="PF13475"/>
    </source>
</evidence>
<dbReference type="InterPro" id="IPR025197">
    <property type="entry name" value="DUF4116"/>
</dbReference>
<dbReference type="RefSeq" id="WP_032596838.1">
    <property type="nucleotide sequence ID" value="NZ_JGDB01000080.1"/>
</dbReference>
<dbReference type="Proteomes" id="UP000020773">
    <property type="component" value="Unassembled WGS sequence"/>
</dbReference>
<feature type="domain" description="DUF4116" evidence="1">
    <location>
        <begin position="359"/>
        <end position="406"/>
    </location>
</feature>
<dbReference type="EMBL" id="JGDB01000080">
    <property type="protein sequence ID" value="EXY91122.1"/>
    <property type="molecule type" value="Genomic_DNA"/>
</dbReference>
<name>A0A015U8D5_BACFG</name>
<evidence type="ECO:0000313" key="3">
    <source>
        <dbReference type="Proteomes" id="UP000020773"/>
    </source>
</evidence>
<accession>A0A015U8D5</accession>
<dbReference type="Pfam" id="PF13475">
    <property type="entry name" value="DUF4116"/>
    <property type="match status" value="3"/>
</dbReference>
<feature type="domain" description="DUF4116" evidence="1">
    <location>
        <begin position="88"/>
        <end position="130"/>
    </location>
</feature>
<dbReference type="PATRIC" id="fig|1339316.3.peg.2076"/>
<organism evidence="2 3">
    <name type="scientific">Bacteroides fragilis str. 3998T(B)3</name>
    <dbReference type="NCBI Taxonomy" id="1339316"/>
    <lineage>
        <taxon>Bacteria</taxon>
        <taxon>Pseudomonadati</taxon>
        <taxon>Bacteroidota</taxon>
        <taxon>Bacteroidia</taxon>
        <taxon>Bacteroidales</taxon>
        <taxon>Bacteroidaceae</taxon>
        <taxon>Bacteroides</taxon>
    </lineage>
</organism>